<dbReference type="GO" id="GO:0045290">
    <property type="term" value="F:D-arabinose 1-dehydrogenase [NAD(P)+] activity"/>
    <property type="evidence" value="ECO:0007669"/>
    <property type="project" value="TreeGrafter"/>
</dbReference>
<dbReference type="Proteomes" id="UP001174691">
    <property type="component" value="Unassembled WGS sequence"/>
</dbReference>
<gene>
    <name evidence="3" type="ORF">NKR19_g40</name>
</gene>
<organism evidence="3 4">
    <name type="scientific">Coniochaeta hoffmannii</name>
    <dbReference type="NCBI Taxonomy" id="91930"/>
    <lineage>
        <taxon>Eukaryota</taxon>
        <taxon>Fungi</taxon>
        <taxon>Dikarya</taxon>
        <taxon>Ascomycota</taxon>
        <taxon>Pezizomycotina</taxon>
        <taxon>Sordariomycetes</taxon>
        <taxon>Sordariomycetidae</taxon>
        <taxon>Coniochaetales</taxon>
        <taxon>Coniochaetaceae</taxon>
        <taxon>Coniochaeta</taxon>
    </lineage>
</organism>
<dbReference type="Pfam" id="PF00248">
    <property type="entry name" value="Aldo_ket_red"/>
    <property type="match status" value="1"/>
</dbReference>
<accession>A0AA38SMV5</accession>
<dbReference type="EMBL" id="JANBVN010000001">
    <property type="protein sequence ID" value="KAJ9165742.1"/>
    <property type="molecule type" value="Genomic_DNA"/>
</dbReference>
<dbReference type="PANTHER" id="PTHR42686">
    <property type="entry name" value="GH17980P-RELATED"/>
    <property type="match status" value="1"/>
</dbReference>
<sequence>MSLPNGNMKKPRPQDRRPLSAVLPPLILGTATFNIQYVSDPLSMPSTAIVARCLELGITAFDTSPYYGPSETILGAALSHALTASPTPIPRSSLTLITKCGRLGPSTFDYSPAQVRYSVLRSLHRLRTPYLDLVYAHDVEFVSDAEVLAAVTELRRLRDDGGLVRYVGISGFPVARLVELAELVRRETGEGLDAVLSYGNFTVQNRTLGRAELHGLGQPGSETSWLRRFKDAGVGVVLNASMLGMGLLTTVGIPPDPETPVVVPAAGGRVEEKASPLARWHPSPPGLRLACKRLAALAAGEGERLEAVAIRWSLAEWARIAALAGLGVSLPGAEERTVGATVMGVTSVGELEETVREWQGVLASLQAQDTEAEADKADSARQAKIIELVEKKMWPSLGQEWLDYSWASPGDGFVNQLKEADRGVVPDDDGILDGYEQAKARAAQSWQPVSH</sequence>
<comment type="caution">
    <text evidence="3">The sequence shown here is derived from an EMBL/GenBank/DDBJ whole genome shotgun (WGS) entry which is preliminary data.</text>
</comment>
<name>A0AA38SMV5_9PEZI</name>
<evidence type="ECO:0000313" key="3">
    <source>
        <dbReference type="EMBL" id="KAJ9165742.1"/>
    </source>
</evidence>
<evidence type="ECO:0000259" key="2">
    <source>
        <dbReference type="Pfam" id="PF00248"/>
    </source>
</evidence>
<dbReference type="InterPro" id="IPR020471">
    <property type="entry name" value="AKR"/>
</dbReference>
<dbReference type="GO" id="GO:0070485">
    <property type="term" value="P:dehydro-D-arabinono-1,4-lactone biosynthetic process"/>
    <property type="evidence" value="ECO:0007669"/>
    <property type="project" value="TreeGrafter"/>
</dbReference>
<dbReference type="AlphaFoldDB" id="A0AA38SMV5"/>
<dbReference type="InterPro" id="IPR036812">
    <property type="entry name" value="NAD(P)_OxRdtase_dom_sf"/>
</dbReference>
<proteinExistence type="predicted"/>
<dbReference type="PANTHER" id="PTHR42686:SF1">
    <property type="entry name" value="GH17980P-RELATED"/>
    <property type="match status" value="1"/>
</dbReference>
<keyword evidence="1" id="KW-0560">Oxidoreductase</keyword>
<dbReference type="Gene3D" id="3.20.20.100">
    <property type="entry name" value="NADP-dependent oxidoreductase domain"/>
    <property type="match status" value="1"/>
</dbReference>
<evidence type="ECO:0000256" key="1">
    <source>
        <dbReference type="ARBA" id="ARBA00023002"/>
    </source>
</evidence>
<evidence type="ECO:0000313" key="4">
    <source>
        <dbReference type="Proteomes" id="UP001174691"/>
    </source>
</evidence>
<dbReference type="GO" id="GO:0005829">
    <property type="term" value="C:cytosol"/>
    <property type="evidence" value="ECO:0007669"/>
    <property type="project" value="TreeGrafter"/>
</dbReference>
<keyword evidence="4" id="KW-1185">Reference proteome</keyword>
<feature type="domain" description="NADP-dependent oxidoreductase" evidence="2">
    <location>
        <begin position="25"/>
        <end position="362"/>
    </location>
</feature>
<reference evidence="3" key="1">
    <citation type="submission" date="2022-07" db="EMBL/GenBank/DDBJ databases">
        <title>Fungi with potential for degradation of polypropylene.</title>
        <authorList>
            <person name="Gostincar C."/>
        </authorList>
    </citation>
    <scope>NUCLEOTIDE SEQUENCE</scope>
    <source>
        <strain evidence="3">EXF-13287</strain>
    </source>
</reference>
<protein>
    <submittedName>
        <fullName evidence="3">Aldo/keto reductase</fullName>
    </submittedName>
</protein>
<dbReference type="InterPro" id="IPR023210">
    <property type="entry name" value="NADP_OxRdtase_dom"/>
</dbReference>
<dbReference type="SUPFAM" id="SSF51430">
    <property type="entry name" value="NAD(P)-linked oxidoreductase"/>
    <property type="match status" value="1"/>
</dbReference>